<dbReference type="InterPro" id="IPR050427">
    <property type="entry name" value="Olfactory_Receptors"/>
</dbReference>
<dbReference type="InterPro" id="IPR017452">
    <property type="entry name" value="GPCR_Rhodpsn_7TM"/>
</dbReference>
<comment type="subcellular location">
    <subcellularLocation>
        <location evidence="1">Membrane</location>
        <topology evidence="1">Multi-pass membrane protein</topology>
    </subcellularLocation>
</comment>
<evidence type="ECO:0000256" key="1">
    <source>
        <dbReference type="ARBA" id="ARBA00004141"/>
    </source>
</evidence>
<dbReference type="InterPro" id="IPR000276">
    <property type="entry name" value="GPCR_Rhodpsn"/>
</dbReference>
<evidence type="ECO:0000256" key="6">
    <source>
        <dbReference type="ARBA" id="ARBA00023136"/>
    </source>
</evidence>
<dbReference type="Gene3D" id="1.20.1070.10">
    <property type="entry name" value="Rhodopsin 7-helix transmembrane proteins"/>
    <property type="match status" value="1"/>
</dbReference>
<reference evidence="14 15" key="1">
    <citation type="journal article" date="2023" name="bioRxiv">
        <title>Conserved and derived expression patterns and positive selection on dental genes reveal complex evolutionary context of ever-growing rodent molars.</title>
        <authorList>
            <person name="Calamari Z.T."/>
            <person name="Song A."/>
            <person name="Cohen E."/>
            <person name="Akter M."/>
            <person name="Roy R.D."/>
            <person name="Hallikas O."/>
            <person name="Christensen M.M."/>
            <person name="Li P."/>
            <person name="Marangoni P."/>
            <person name="Jernvall J."/>
            <person name="Klein O.D."/>
        </authorList>
    </citation>
    <scope>NUCLEOTIDE SEQUENCE [LARGE SCALE GENOMIC DNA]</scope>
    <source>
        <strain evidence="14">V071</strain>
    </source>
</reference>
<dbReference type="SUPFAM" id="SSF81321">
    <property type="entry name" value="Family A G protein-coupled receptor-like"/>
    <property type="match status" value="1"/>
</dbReference>
<dbReference type="CDD" id="cd15226">
    <property type="entry name" value="7tmA_OR4-like"/>
    <property type="match status" value="1"/>
</dbReference>
<evidence type="ECO:0000256" key="12">
    <source>
        <dbReference type="SAM" id="Phobius"/>
    </source>
</evidence>
<dbReference type="GO" id="GO:0004930">
    <property type="term" value="F:G protein-coupled receptor activity"/>
    <property type="evidence" value="ECO:0007669"/>
    <property type="project" value="UniProtKB-KW"/>
</dbReference>
<evidence type="ECO:0000259" key="13">
    <source>
        <dbReference type="PROSITE" id="PS50262"/>
    </source>
</evidence>
<evidence type="ECO:0000313" key="14">
    <source>
        <dbReference type="EMBL" id="KAK7811596.1"/>
    </source>
</evidence>
<keyword evidence="6 12" id="KW-0472">Membrane</keyword>
<dbReference type="PROSITE" id="PS50262">
    <property type="entry name" value="G_PROTEIN_RECEP_F1_2"/>
    <property type="match status" value="1"/>
</dbReference>
<keyword evidence="4 12" id="KW-1133">Transmembrane helix</keyword>
<proteinExistence type="inferred from homology"/>
<dbReference type="Proteomes" id="UP001488838">
    <property type="component" value="Unassembled WGS sequence"/>
</dbReference>
<keyword evidence="8 10" id="KW-0675">Receptor</keyword>
<feature type="region of interest" description="Disordered" evidence="11">
    <location>
        <begin position="430"/>
        <end position="450"/>
    </location>
</feature>
<evidence type="ECO:0000256" key="4">
    <source>
        <dbReference type="ARBA" id="ARBA00022989"/>
    </source>
</evidence>
<evidence type="ECO:0000313" key="15">
    <source>
        <dbReference type="Proteomes" id="UP001488838"/>
    </source>
</evidence>
<feature type="domain" description="G-protein coupled receptors family 1 profile" evidence="13">
    <location>
        <begin position="23"/>
        <end position="269"/>
    </location>
</feature>
<dbReference type="Pfam" id="PF13853">
    <property type="entry name" value="7tm_4"/>
    <property type="match status" value="1"/>
</dbReference>
<accession>A0AAW0IB88</accession>
<name>A0AAW0IB88_MYOGA</name>
<keyword evidence="3 10" id="KW-0812">Transmembrane</keyword>
<feature type="transmembrane region" description="Helical" evidence="12">
    <location>
        <begin position="187"/>
        <end position="207"/>
    </location>
</feature>
<dbReference type="FunFam" id="1.20.1070.10:FF:000012">
    <property type="entry name" value="Olfactory receptor"/>
    <property type="match status" value="1"/>
</dbReference>
<dbReference type="PRINTS" id="PR00237">
    <property type="entry name" value="GPCRRHODOPSN"/>
</dbReference>
<evidence type="ECO:0000256" key="9">
    <source>
        <dbReference type="ARBA" id="ARBA00023224"/>
    </source>
</evidence>
<comment type="similarity">
    <text evidence="2 10">Belongs to the G-protein coupled receptor 1 family.</text>
</comment>
<protein>
    <recommendedName>
        <fullName evidence="13">G-protein coupled receptors family 1 profile domain-containing protein</fullName>
    </recommendedName>
</protein>
<comment type="caution">
    <text evidence="14">The sequence shown here is derived from an EMBL/GenBank/DDBJ whole genome shotgun (WGS) entry which is preliminary data.</text>
</comment>
<feature type="transmembrane region" description="Helical" evidence="12">
    <location>
        <begin position="84"/>
        <end position="102"/>
    </location>
</feature>
<keyword evidence="7" id="KW-1015">Disulfide bond</keyword>
<keyword evidence="15" id="KW-1185">Reference proteome</keyword>
<dbReference type="GO" id="GO:0004984">
    <property type="term" value="F:olfactory receptor activity"/>
    <property type="evidence" value="ECO:0007669"/>
    <property type="project" value="InterPro"/>
</dbReference>
<dbReference type="PRINTS" id="PR00245">
    <property type="entry name" value="OLFACTORYR"/>
</dbReference>
<feature type="transmembrane region" description="Helical" evidence="12">
    <location>
        <begin position="254"/>
        <end position="271"/>
    </location>
</feature>
<dbReference type="SMART" id="SM01381">
    <property type="entry name" value="7TM_GPCR_Srsx"/>
    <property type="match status" value="1"/>
</dbReference>
<evidence type="ECO:0000256" key="2">
    <source>
        <dbReference type="ARBA" id="ARBA00010663"/>
    </source>
</evidence>
<dbReference type="PROSITE" id="PS00237">
    <property type="entry name" value="G_PROTEIN_RECEP_F1_1"/>
    <property type="match status" value="1"/>
</dbReference>
<dbReference type="EMBL" id="JBBHLL010000169">
    <property type="protein sequence ID" value="KAK7811596.1"/>
    <property type="molecule type" value="Genomic_DNA"/>
</dbReference>
<evidence type="ECO:0000256" key="11">
    <source>
        <dbReference type="SAM" id="MobiDB-lite"/>
    </source>
</evidence>
<gene>
    <name evidence="14" type="ORF">U0070_006032</name>
</gene>
<organism evidence="14 15">
    <name type="scientific">Myodes glareolus</name>
    <name type="common">Bank vole</name>
    <name type="synonym">Clethrionomys glareolus</name>
    <dbReference type="NCBI Taxonomy" id="447135"/>
    <lineage>
        <taxon>Eukaryota</taxon>
        <taxon>Metazoa</taxon>
        <taxon>Chordata</taxon>
        <taxon>Craniata</taxon>
        <taxon>Vertebrata</taxon>
        <taxon>Euteleostomi</taxon>
        <taxon>Mammalia</taxon>
        <taxon>Eutheria</taxon>
        <taxon>Euarchontoglires</taxon>
        <taxon>Glires</taxon>
        <taxon>Rodentia</taxon>
        <taxon>Myomorpha</taxon>
        <taxon>Muroidea</taxon>
        <taxon>Cricetidae</taxon>
        <taxon>Arvicolinae</taxon>
        <taxon>Myodes</taxon>
    </lineage>
</organism>
<feature type="transmembrane region" description="Helical" evidence="12">
    <location>
        <begin position="219"/>
        <end position="242"/>
    </location>
</feature>
<evidence type="ECO:0000256" key="8">
    <source>
        <dbReference type="ARBA" id="ARBA00023170"/>
    </source>
</evidence>
<keyword evidence="5 10" id="KW-0297">G-protein coupled receptor</keyword>
<dbReference type="PANTHER" id="PTHR48002">
    <property type="entry name" value="OLFACTORY RECEPTOR"/>
    <property type="match status" value="1"/>
</dbReference>
<evidence type="ECO:0000256" key="3">
    <source>
        <dbReference type="ARBA" id="ARBA00022692"/>
    </source>
</evidence>
<evidence type="ECO:0000256" key="10">
    <source>
        <dbReference type="RuleBase" id="RU000688"/>
    </source>
</evidence>
<dbReference type="AlphaFoldDB" id="A0AAW0IB88"/>
<keyword evidence="9 10" id="KW-0807">Transducer</keyword>
<feature type="transmembrane region" description="Helical" evidence="12">
    <location>
        <begin position="122"/>
        <end position="140"/>
    </location>
</feature>
<feature type="transmembrane region" description="Helical" evidence="12">
    <location>
        <begin position="6"/>
        <end position="29"/>
    </location>
</feature>
<evidence type="ECO:0000256" key="5">
    <source>
        <dbReference type="ARBA" id="ARBA00023040"/>
    </source>
</evidence>
<dbReference type="InterPro" id="IPR000725">
    <property type="entry name" value="Olfact_rcpt"/>
</dbReference>
<evidence type="ECO:0000256" key="7">
    <source>
        <dbReference type="ARBA" id="ARBA00023157"/>
    </source>
</evidence>
<dbReference type="GO" id="GO:0005886">
    <property type="term" value="C:plasma membrane"/>
    <property type="evidence" value="ECO:0007669"/>
    <property type="project" value="UniProtKB-ARBA"/>
</dbReference>
<sequence>MDWQLQIFFFVMFFLIYDATVVGNILIIATVAANSTLRSPMYFLLGNLSFLDTCLSTVTTPKMIRDLLAEHKSISVWGCTVQMFFMHLFGGAEATLLIVMAFDRYVAICKPLHYKTIMSHRLLHASVLFSWIIGFIHTMSQMALIVNLPFCGHNIVNNIFCDLPLVIKLACIETNTLELFVIADSGLLSFICFILLLLSYIVILVTVKRKSPGRLSKALSTLSAHIMVVTLFFGPCIFIYAWPFGSFASNKVLAVFYTVVTPVLNPVIYTLRNQEMKKAMRKLWIQQVSFRFQNSDSVRDDALLSVTYTILTPLLNPSFTVYGIKMFLYIPVLTRLMSQNSEVELDRCFKLRLRPQGSHFRKPQDEGVQHGDHHRVEHRHHLVLVCGVAGLGHHIDEGDGSIEQSDCSEVGGAGGEGLLAALGGAHLQDRDKDVDIRQSNDKHSDHNDGA</sequence>